<name>A0A194W5R7_CYTMA</name>
<feature type="compositionally biased region" description="Low complexity" evidence="1">
    <location>
        <begin position="201"/>
        <end position="220"/>
    </location>
</feature>
<feature type="region of interest" description="Disordered" evidence="1">
    <location>
        <begin position="57"/>
        <end position="109"/>
    </location>
</feature>
<keyword evidence="3" id="KW-1185">Reference proteome</keyword>
<dbReference type="AlphaFoldDB" id="A0A194W5R7"/>
<gene>
    <name evidence="2" type="ORF">VM1G_06673</name>
</gene>
<sequence>MPGPSRKLSFSIYEDVDCRIPGSLPRLDAGAGQMGLSTHIPPPPPFTTRVPSTAASSASSAAGVVGRTGSTTDLSPPFTVRVPSSGSSTTSSSVVRRSRPSGLTTPVDPHHCASGSALVFRVPSTVSSSTGPSSTCSSSTSFLSTGSSWASFSSAGSFARLADRSRLMTPVGTRHYATDNSPFRTRRPSAGPFNLRRGSDRSLSGSGLPFSSSSSSSTGSFYYKRKDVDVSVKKRVPRRRQPQIRMSLTDSRGWKASTPTTSLTYDETVEIGSLGGPEQPYYGAPQEQQQHTPADTPESQKCVGSFVEDWIRKSIEHGGIAAVRQEDVSDHTDLQQQEQLPTPADTPASQGVIDVPARAPGADEFLQQEDRDRITISEQAGDGTTGTLGDLERLSLADNEVEEEQRGVRDGHLPSTRQPPSILAPRRGPQPRDALGRFASYSASDGVKMPRQRGSRVRKSARSRRRNEIELTMYHAICWSGMGDIVPNISVATGEPLVRMPLPCTFGEGPGGKPVGEEEDFAVGVSRGLVGEIEKGWARRARRKEAGI</sequence>
<evidence type="ECO:0000256" key="1">
    <source>
        <dbReference type="SAM" id="MobiDB-lite"/>
    </source>
</evidence>
<feature type="region of interest" description="Disordered" evidence="1">
    <location>
        <begin position="363"/>
        <end position="463"/>
    </location>
</feature>
<feature type="region of interest" description="Disordered" evidence="1">
    <location>
        <begin position="172"/>
        <end position="220"/>
    </location>
</feature>
<evidence type="ECO:0000313" key="3">
    <source>
        <dbReference type="Proteomes" id="UP000078559"/>
    </source>
</evidence>
<protein>
    <submittedName>
        <fullName evidence="2">Uncharacterized protein</fullName>
    </submittedName>
</protein>
<dbReference type="EMBL" id="CM003104">
    <property type="protein sequence ID" value="KUI71612.1"/>
    <property type="molecule type" value="Genomic_DNA"/>
</dbReference>
<accession>A0A194W5R7</accession>
<evidence type="ECO:0000313" key="2">
    <source>
        <dbReference type="EMBL" id="KUI71612.1"/>
    </source>
</evidence>
<feature type="compositionally biased region" description="Basic residues" evidence="1">
    <location>
        <begin position="450"/>
        <end position="463"/>
    </location>
</feature>
<proteinExistence type="predicted"/>
<dbReference type="Proteomes" id="UP000078559">
    <property type="component" value="Chromosome 7"/>
</dbReference>
<reference evidence="2" key="1">
    <citation type="submission" date="2014-12" db="EMBL/GenBank/DDBJ databases">
        <title>Genome Sequence of Valsa Canker Pathogens Uncovers a Specific Adaption of Colonization on Woody Bark.</title>
        <authorList>
            <person name="Yin Z."/>
            <person name="Liu H."/>
            <person name="Gao X."/>
            <person name="Li Z."/>
            <person name="Song N."/>
            <person name="Ke X."/>
            <person name="Dai Q."/>
            <person name="Wu Y."/>
            <person name="Sun Y."/>
            <person name="Xu J.-R."/>
            <person name="Kang Z.K."/>
            <person name="Wang L."/>
            <person name="Huang L."/>
        </authorList>
    </citation>
    <scope>NUCLEOTIDE SEQUENCE [LARGE SCALE GENOMIC DNA]</scope>
    <source>
        <strain evidence="2">03-8</strain>
    </source>
</reference>
<organism evidence="2 3">
    <name type="scientific">Cytospora mali</name>
    <name type="common">Apple Valsa canker fungus</name>
    <name type="synonym">Valsa mali</name>
    <dbReference type="NCBI Taxonomy" id="578113"/>
    <lineage>
        <taxon>Eukaryota</taxon>
        <taxon>Fungi</taxon>
        <taxon>Dikarya</taxon>
        <taxon>Ascomycota</taxon>
        <taxon>Pezizomycotina</taxon>
        <taxon>Sordariomycetes</taxon>
        <taxon>Sordariomycetidae</taxon>
        <taxon>Diaporthales</taxon>
        <taxon>Cytosporaceae</taxon>
        <taxon>Cytospora</taxon>
    </lineage>
</organism>
<feature type="region of interest" description="Disordered" evidence="1">
    <location>
        <begin position="274"/>
        <end position="300"/>
    </location>
</feature>
<dbReference type="OrthoDB" id="5245621at2759"/>
<feature type="compositionally biased region" description="Polar residues" evidence="1">
    <location>
        <begin position="286"/>
        <end position="299"/>
    </location>
</feature>
<feature type="region of interest" description="Disordered" evidence="1">
    <location>
        <begin position="327"/>
        <end position="351"/>
    </location>
</feature>
<feature type="compositionally biased region" description="Low complexity" evidence="1">
    <location>
        <begin position="80"/>
        <end position="95"/>
    </location>
</feature>